<dbReference type="AlphaFoldDB" id="A0A0E9TE40"/>
<sequence length="38" mass="4399">MCSTICCSNISCTYLYILFLISNNMTYLHHVPEMKHSS</sequence>
<evidence type="ECO:0000313" key="1">
    <source>
        <dbReference type="EMBL" id="JAH51944.1"/>
    </source>
</evidence>
<organism evidence="1">
    <name type="scientific">Anguilla anguilla</name>
    <name type="common">European freshwater eel</name>
    <name type="synonym">Muraena anguilla</name>
    <dbReference type="NCBI Taxonomy" id="7936"/>
    <lineage>
        <taxon>Eukaryota</taxon>
        <taxon>Metazoa</taxon>
        <taxon>Chordata</taxon>
        <taxon>Craniata</taxon>
        <taxon>Vertebrata</taxon>
        <taxon>Euteleostomi</taxon>
        <taxon>Actinopterygii</taxon>
        <taxon>Neopterygii</taxon>
        <taxon>Teleostei</taxon>
        <taxon>Anguilliformes</taxon>
        <taxon>Anguillidae</taxon>
        <taxon>Anguilla</taxon>
    </lineage>
</organism>
<protein>
    <submittedName>
        <fullName evidence="1">Uncharacterized protein</fullName>
    </submittedName>
</protein>
<dbReference type="EMBL" id="GBXM01056633">
    <property type="protein sequence ID" value="JAH51944.1"/>
    <property type="molecule type" value="Transcribed_RNA"/>
</dbReference>
<reference evidence="1" key="1">
    <citation type="submission" date="2014-11" db="EMBL/GenBank/DDBJ databases">
        <authorList>
            <person name="Amaro Gonzalez C."/>
        </authorList>
    </citation>
    <scope>NUCLEOTIDE SEQUENCE</scope>
</reference>
<accession>A0A0E9TE40</accession>
<name>A0A0E9TE40_ANGAN</name>
<reference evidence="1" key="2">
    <citation type="journal article" date="2015" name="Fish Shellfish Immunol.">
        <title>Early steps in the European eel (Anguilla anguilla)-Vibrio vulnificus interaction in the gills: Role of the RtxA13 toxin.</title>
        <authorList>
            <person name="Callol A."/>
            <person name="Pajuelo D."/>
            <person name="Ebbesson L."/>
            <person name="Teles M."/>
            <person name="MacKenzie S."/>
            <person name="Amaro C."/>
        </authorList>
    </citation>
    <scope>NUCLEOTIDE SEQUENCE</scope>
</reference>
<proteinExistence type="predicted"/>